<proteinExistence type="predicted"/>
<protein>
    <recommendedName>
        <fullName evidence="4">YoqO-like protein</fullName>
    </recommendedName>
</protein>
<sequence length="122" mass="14081">MKFLKSLDSIFILAITLLFVYDFFPDIPFADAIPKGVLIILILVCLVFSLLSKKHRNPDNKTTLKWQIFLTLYIMMLMVIFPLLGGKSSSGISFDSEFLWIIILIALFDIYSQWKKVKRSEA</sequence>
<name>A0ABT8GSF7_9BACL</name>
<feature type="transmembrane region" description="Helical" evidence="1">
    <location>
        <begin position="7"/>
        <end position="24"/>
    </location>
</feature>
<keyword evidence="1" id="KW-0812">Transmembrane</keyword>
<dbReference type="Proteomes" id="UP001172743">
    <property type="component" value="Unassembled WGS sequence"/>
</dbReference>
<accession>A0ABT8GSF7</accession>
<organism evidence="2 3">
    <name type="scientific">Ureibacillus aquaedulcis</name>
    <dbReference type="NCBI Taxonomy" id="3058421"/>
    <lineage>
        <taxon>Bacteria</taxon>
        <taxon>Bacillati</taxon>
        <taxon>Bacillota</taxon>
        <taxon>Bacilli</taxon>
        <taxon>Bacillales</taxon>
        <taxon>Caryophanaceae</taxon>
        <taxon>Ureibacillus</taxon>
    </lineage>
</organism>
<reference evidence="2" key="1">
    <citation type="submission" date="2023-07" db="EMBL/GenBank/DDBJ databases">
        <title>Ureibacillus sp. isolated from freshwater well.</title>
        <authorList>
            <person name="Kirdat K."/>
            <person name="Bhatt A."/>
            <person name="Teware R."/>
            <person name="Bhavsar Y."/>
            <person name="Yadav A."/>
        </authorList>
    </citation>
    <scope>NUCLEOTIDE SEQUENCE</scope>
    <source>
        <strain evidence="2">BA0131</strain>
    </source>
</reference>
<gene>
    <name evidence="2" type="ORF">QYB95_12400</name>
</gene>
<keyword evidence="3" id="KW-1185">Reference proteome</keyword>
<feature type="transmembrane region" description="Helical" evidence="1">
    <location>
        <begin position="64"/>
        <end position="85"/>
    </location>
</feature>
<dbReference type="EMBL" id="JAUHTQ010000009">
    <property type="protein sequence ID" value="MDN4494346.1"/>
    <property type="molecule type" value="Genomic_DNA"/>
</dbReference>
<keyword evidence="1" id="KW-0472">Membrane</keyword>
<dbReference type="RefSeq" id="WP_301138646.1">
    <property type="nucleotide sequence ID" value="NZ_JAUHTQ010000009.1"/>
</dbReference>
<evidence type="ECO:0000313" key="3">
    <source>
        <dbReference type="Proteomes" id="UP001172743"/>
    </source>
</evidence>
<evidence type="ECO:0000256" key="1">
    <source>
        <dbReference type="SAM" id="Phobius"/>
    </source>
</evidence>
<feature type="transmembrane region" description="Helical" evidence="1">
    <location>
        <begin position="97"/>
        <end position="114"/>
    </location>
</feature>
<comment type="caution">
    <text evidence="2">The sequence shown here is derived from an EMBL/GenBank/DDBJ whole genome shotgun (WGS) entry which is preliminary data.</text>
</comment>
<evidence type="ECO:0008006" key="4">
    <source>
        <dbReference type="Google" id="ProtNLM"/>
    </source>
</evidence>
<evidence type="ECO:0000313" key="2">
    <source>
        <dbReference type="EMBL" id="MDN4494346.1"/>
    </source>
</evidence>
<feature type="transmembrane region" description="Helical" evidence="1">
    <location>
        <begin position="36"/>
        <end position="52"/>
    </location>
</feature>
<keyword evidence="1" id="KW-1133">Transmembrane helix</keyword>